<keyword evidence="4" id="KW-1185">Reference proteome</keyword>
<dbReference type="GO" id="GO:0004722">
    <property type="term" value="F:protein serine/threonine phosphatase activity"/>
    <property type="evidence" value="ECO:0007669"/>
    <property type="project" value="InterPro"/>
</dbReference>
<organism evidence="3 4">
    <name type="scientific">Bugula neritina</name>
    <name type="common">Brown bryozoan</name>
    <name type="synonym">Sertularia neritina</name>
    <dbReference type="NCBI Taxonomy" id="10212"/>
    <lineage>
        <taxon>Eukaryota</taxon>
        <taxon>Metazoa</taxon>
        <taxon>Spiralia</taxon>
        <taxon>Lophotrochozoa</taxon>
        <taxon>Bryozoa</taxon>
        <taxon>Gymnolaemata</taxon>
        <taxon>Cheilostomatida</taxon>
        <taxon>Flustrina</taxon>
        <taxon>Buguloidea</taxon>
        <taxon>Bugulidae</taxon>
        <taxon>Bugula</taxon>
    </lineage>
</organism>
<protein>
    <recommendedName>
        <fullName evidence="2">PPM-type phosphatase domain-containing protein</fullName>
    </recommendedName>
</protein>
<sequence>MLSKSSAGLKKHSGTDHHVEISPHSQCCTTETNLGFEDSSELVDGWLYVDVFNKLDDKTSTSDSKTDHLTATAMATDSVPTSHLHASHSQLSFESDQDRKTWLDDLPVDKEHSGVGFAYNQEYKDDGYKHQYHEFEDKCLRFKVSENCYLYGVFDGHSGTRASEFVSQWLPAEILLGQLDSVTSDDEIQQILRQAYKTVEKFYFDSLGELIAERTSLQREIEGCKTATMRPELVERLRVVDNELCSGTSALVALIFNGKMYISNIGNSRALLCRTENGKLRVEKLNVDHTLRNEDEVERLHQLGFPKEQLVNSTRFGQQLYTRCIGDYSVKGGYKDNEQMSCAVSEPVIAIPDLENPITLDESCNFLLLMSDGVYRSLFDATETEHVNGDIAGIVAAEFPRQSTLNGVGQAAIDKITRTHHDAFALALPGDSRHSKCSSRDDMTLLIRNFNYSLKAHNVEKVPSSLPLPANHQSESSESTPTDTVDAPIDRYNITTNPFFAQLKYSLDSHNLDSNPDSIADSLKSTGSTSALELDADGRLEPYVSFKDFDAALEAMSDRERQKFEQSLVPKMDCEPIIEHPE</sequence>
<reference evidence="3" key="1">
    <citation type="submission" date="2020-06" db="EMBL/GenBank/DDBJ databases">
        <title>Draft genome of Bugula neritina, a colonial animal packing powerful symbionts and potential medicines.</title>
        <authorList>
            <person name="Rayko M."/>
        </authorList>
    </citation>
    <scope>NUCLEOTIDE SEQUENCE [LARGE SCALE GENOMIC DNA]</scope>
    <source>
        <strain evidence="3">Kwan_BN1</strain>
    </source>
</reference>
<evidence type="ECO:0000259" key="2">
    <source>
        <dbReference type="PROSITE" id="PS51746"/>
    </source>
</evidence>
<name>A0A7J7JXG6_BUGNE</name>
<proteinExistence type="predicted"/>
<dbReference type="PANTHER" id="PTHR13832">
    <property type="entry name" value="PROTEIN PHOSPHATASE 2C"/>
    <property type="match status" value="1"/>
</dbReference>
<feature type="region of interest" description="Disordered" evidence="1">
    <location>
        <begin position="463"/>
        <end position="487"/>
    </location>
</feature>
<evidence type="ECO:0000256" key="1">
    <source>
        <dbReference type="SAM" id="MobiDB-lite"/>
    </source>
</evidence>
<dbReference type="AlphaFoldDB" id="A0A7J7JXG6"/>
<feature type="compositionally biased region" description="Polar residues" evidence="1">
    <location>
        <begin position="471"/>
        <end position="483"/>
    </location>
</feature>
<dbReference type="CDD" id="cd00143">
    <property type="entry name" value="PP2Cc"/>
    <property type="match status" value="1"/>
</dbReference>
<dbReference type="PROSITE" id="PS51746">
    <property type="entry name" value="PPM_2"/>
    <property type="match status" value="1"/>
</dbReference>
<evidence type="ECO:0000313" key="3">
    <source>
        <dbReference type="EMBL" id="KAF6030667.1"/>
    </source>
</evidence>
<dbReference type="InterPro" id="IPR015655">
    <property type="entry name" value="PP2C"/>
</dbReference>
<dbReference type="Pfam" id="PF00481">
    <property type="entry name" value="PP2C"/>
    <property type="match status" value="1"/>
</dbReference>
<dbReference type="OrthoDB" id="10049211at2759"/>
<dbReference type="Gene3D" id="3.60.40.10">
    <property type="entry name" value="PPM-type phosphatase domain"/>
    <property type="match status" value="1"/>
</dbReference>
<feature type="domain" description="PPM-type phosphatase" evidence="2">
    <location>
        <begin position="114"/>
        <end position="450"/>
    </location>
</feature>
<dbReference type="InterPro" id="IPR001932">
    <property type="entry name" value="PPM-type_phosphatase-like_dom"/>
</dbReference>
<gene>
    <name evidence="3" type="ORF">EB796_011015</name>
</gene>
<dbReference type="SMART" id="SM00332">
    <property type="entry name" value="PP2Cc"/>
    <property type="match status" value="1"/>
</dbReference>
<evidence type="ECO:0000313" key="4">
    <source>
        <dbReference type="Proteomes" id="UP000593567"/>
    </source>
</evidence>
<dbReference type="SUPFAM" id="SSF81606">
    <property type="entry name" value="PP2C-like"/>
    <property type="match status" value="1"/>
</dbReference>
<dbReference type="Proteomes" id="UP000593567">
    <property type="component" value="Unassembled WGS sequence"/>
</dbReference>
<accession>A0A7J7JXG6</accession>
<dbReference type="EMBL" id="VXIV02001681">
    <property type="protein sequence ID" value="KAF6030667.1"/>
    <property type="molecule type" value="Genomic_DNA"/>
</dbReference>
<dbReference type="InterPro" id="IPR036457">
    <property type="entry name" value="PPM-type-like_dom_sf"/>
</dbReference>
<dbReference type="PANTHER" id="PTHR13832:SF533">
    <property type="entry name" value="TGF-BETA-ACTIVATED KINASE 1 AND MAP3K7-BINDING PROTEIN 1"/>
    <property type="match status" value="1"/>
</dbReference>
<feature type="region of interest" description="Disordered" evidence="1">
    <location>
        <begin position="1"/>
        <end position="22"/>
    </location>
</feature>
<comment type="caution">
    <text evidence="3">The sequence shown here is derived from an EMBL/GenBank/DDBJ whole genome shotgun (WGS) entry which is preliminary data.</text>
</comment>